<dbReference type="AlphaFoldDB" id="A0A4W3JDC1"/>
<reference evidence="4" key="3">
    <citation type="journal article" date="2014" name="Nature">
        <title>Elephant shark genome provides unique insights into gnathostome evolution.</title>
        <authorList>
            <consortium name="International Elephant Shark Genome Sequencing Consortium"/>
            <person name="Venkatesh B."/>
            <person name="Lee A.P."/>
            <person name="Ravi V."/>
            <person name="Maurya A.K."/>
            <person name="Lian M.M."/>
            <person name="Swann J.B."/>
            <person name="Ohta Y."/>
            <person name="Flajnik M.F."/>
            <person name="Sutoh Y."/>
            <person name="Kasahara M."/>
            <person name="Hoon S."/>
            <person name="Gangu V."/>
            <person name="Roy S.W."/>
            <person name="Irimia M."/>
            <person name="Korzh V."/>
            <person name="Kondrychyn I."/>
            <person name="Lim Z.W."/>
            <person name="Tay B.H."/>
            <person name="Tohari S."/>
            <person name="Kong K.W."/>
            <person name="Ho S."/>
            <person name="Lorente-Galdos B."/>
            <person name="Quilez J."/>
            <person name="Marques-Bonet T."/>
            <person name="Raney B.J."/>
            <person name="Ingham P.W."/>
            <person name="Tay A."/>
            <person name="Hillier L.W."/>
            <person name="Minx P."/>
            <person name="Boehm T."/>
            <person name="Wilson R.K."/>
            <person name="Brenner S."/>
            <person name="Warren W.C."/>
        </authorList>
    </citation>
    <scope>NUCLEOTIDE SEQUENCE [LARGE SCALE GENOMIC DNA]</scope>
</reference>
<dbReference type="InterPro" id="IPR025907">
    <property type="entry name" value="Phostensin/Taperin_PP1-bd_dom"/>
</dbReference>
<feature type="domain" description="Phostensin/Taperin PP1-binding" evidence="2">
    <location>
        <begin position="574"/>
        <end position="689"/>
    </location>
</feature>
<evidence type="ECO:0000256" key="1">
    <source>
        <dbReference type="SAM" id="MobiDB-lite"/>
    </source>
</evidence>
<protein>
    <recommendedName>
        <fullName evidence="2">Phostensin/Taperin PP1-binding domain-containing protein</fullName>
    </recommendedName>
</protein>
<evidence type="ECO:0000313" key="4">
    <source>
        <dbReference type="Proteomes" id="UP000314986"/>
    </source>
</evidence>
<feature type="region of interest" description="Disordered" evidence="1">
    <location>
        <begin position="483"/>
        <end position="514"/>
    </location>
</feature>
<dbReference type="OMA" id="PSENSAW"/>
<feature type="compositionally biased region" description="Low complexity" evidence="1">
    <location>
        <begin position="134"/>
        <end position="152"/>
    </location>
</feature>
<feature type="region of interest" description="Disordered" evidence="1">
    <location>
        <begin position="754"/>
        <end position="796"/>
    </location>
</feature>
<dbReference type="Proteomes" id="UP000314986">
    <property type="component" value="Unassembled WGS sequence"/>
</dbReference>
<feature type="region of interest" description="Disordered" evidence="1">
    <location>
        <begin position="311"/>
        <end position="330"/>
    </location>
</feature>
<feature type="region of interest" description="Disordered" evidence="1">
    <location>
        <begin position="181"/>
        <end position="209"/>
    </location>
</feature>
<dbReference type="Pfam" id="PF13914">
    <property type="entry name" value="Phostensin"/>
    <property type="match status" value="1"/>
</dbReference>
<dbReference type="InParanoid" id="A0A4W3JDC1"/>
<feature type="compositionally biased region" description="Basic and acidic residues" evidence="1">
    <location>
        <begin position="445"/>
        <end position="454"/>
    </location>
</feature>
<keyword evidence="4" id="KW-1185">Reference proteome</keyword>
<dbReference type="PANTHER" id="PTHR21685">
    <property type="entry name" value="TON-B BOX DOMAIN"/>
    <property type="match status" value="1"/>
</dbReference>
<feature type="region of interest" description="Disordered" evidence="1">
    <location>
        <begin position="682"/>
        <end position="732"/>
    </location>
</feature>
<feature type="compositionally biased region" description="Basic and acidic residues" evidence="1">
    <location>
        <begin position="289"/>
        <end position="298"/>
    </location>
</feature>
<feature type="compositionally biased region" description="Basic and acidic residues" evidence="1">
    <location>
        <begin position="484"/>
        <end position="496"/>
    </location>
</feature>
<feature type="compositionally biased region" description="Low complexity" evidence="1">
    <location>
        <begin position="781"/>
        <end position="790"/>
    </location>
</feature>
<feature type="compositionally biased region" description="Acidic residues" evidence="1">
    <location>
        <begin position="690"/>
        <end position="704"/>
    </location>
</feature>
<name>A0A4W3JDC1_CALMI</name>
<dbReference type="PANTHER" id="PTHR21685:SF1">
    <property type="entry name" value="TAPERIN"/>
    <property type="match status" value="1"/>
</dbReference>
<sequence>LLSKSEENLSTLVIGQGQGQGQARVNNGGVYSGKLQGQVSRLLEKFDQHYTKPVRSRSTENLLDSFSSSREKYSGKPLLLPKPPALTASFKHSQVPAAPKAAPREVPPRLQVGLNQEDEPRWDSASPSHLRSTPLHSPNRSSFSSSPVPAVSDQGTKIGASDDSVSQDRFYTVSSYRKRFESVPTDGRQLTPKDLSHWTAGSPKSKEKFSKDWRAALSKESKPVENGHTAHSELGFIETNAVSAKESAADWKMGNRDNKWAKETGSGQVPSFLSASSLEASKGTNTWRPKKEVDLEKTSKLNPEILQLASRVSTPAKPSATPSEKSKQSHKVEGLVAKLTPNQCKAVSASTSLNDTFEILPAATPDFSSIPEDDIQAQALANLKKQSKNSFVVVPKKKSGDYLTSSDVRSYRQINDETPEKPKLDHNPFKSVEVPTSKISSGSWDRQRHKEKASVPESLLPPVESESEVRLKENLNKFSAVTTSRDDFEHPKHESTEPSLMKGTAGLLPNEVPQQVSKPPAMMMAEEGSQMEEYLPITNIDDIVDPEEKENPEVLLARAKLPTTQDKPQEPYSSNQNTCMQRKSGNTFTIVPQRKPAISSPEHSNTKDTVQANGTDKSVEDPEPSFAKLGMLLKKRYPLAEEIQVIGGYLSLERSCLSKVGSTRKKLKISFNDSSLHTTFEYPSESSLVQEEESDESEDDEEETSSSFFIPRPNYTSSPSSSGSPLRTNPLVSALSNYTPKHAMQFNTWQEQKFEDTLSSRDDSLKDTESSQEDAMLTPADSSSHSDYSSEPALYF</sequence>
<reference evidence="4" key="1">
    <citation type="journal article" date="2006" name="Science">
        <title>Ancient noncoding elements conserved in the human genome.</title>
        <authorList>
            <person name="Venkatesh B."/>
            <person name="Kirkness E.F."/>
            <person name="Loh Y.H."/>
            <person name="Halpern A.L."/>
            <person name="Lee A.P."/>
            <person name="Johnson J."/>
            <person name="Dandona N."/>
            <person name="Viswanathan L.D."/>
            <person name="Tay A."/>
            <person name="Venter J.C."/>
            <person name="Strausberg R.L."/>
            <person name="Brenner S."/>
        </authorList>
    </citation>
    <scope>NUCLEOTIDE SEQUENCE [LARGE SCALE GENOMIC DNA]</scope>
</reference>
<feature type="region of interest" description="Disordered" evidence="1">
    <location>
        <begin position="92"/>
        <end position="164"/>
    </location>
</feature>
<evidence type="ECO:0000313" key="3">
    <source>
        <dbReference type="Ensembl" id="ENSCMIP00000036073.1"/>
    </source>
</evidence>
<feature type="compositionally biased region" description="Polar residues" evidence="1">
    <location>
        <begin position="601"/>
        <end position="616"/>
    </location>
</feature>
<accession>A0A4W3JDC1</accession>
<gene>
    <name evidence="3" type="primary">tprn</name>
</gene>
<feature type="region of interest" description="Disordered" evidence="1">
    <location>
        <begin position="595"/>
        <end position="623"/>
    </location>
</feature>
<feature type="compositionally biased region" description="Basic and acidic residues" evidence="1">
    <location>
        <begin position="754"/>
        <end position="769"/>
    </location>
</feature>
<evidence type="ECO:0000259" key="2">
    <source>
        <dbReference type="Pfam" id="PF13914"/>
    </source>
</evidence>
<reference evidence="4" key="2">
    <citation type="journal article" date="2007" name="PLoS Biol.">
        <title>Survey sequencing and comparative analysis of the elephant shark (Callorhinchus milii) genome.</title>
        <authorList>
            <person name="Venkatesh B."/>
            <person name="Kirkness E.F."/>
            <person name="Loh Y.H."/>
            <person name="Halpern A.L."/>
            <person name="Lee A.P."/>
            <person name="Johnson J."/>
            <person name="Dandona N."/>
            <person name="Viswanathan L.D."/>
            <person name="Tay A."/>
            <person name="Venter J.C."/>
            <person name="Strausberg R.L."/>
            <person name="Brenner S."/>
        </authorList>
    </citation>
    <scope>NUCLEOTIDE SEQUENCE [LARGE SCALE GENOMIC DNA]</scope>
</reference>
<dbReference type="Ensembl" id="ENSCMIT00000036604.1">
    <property type="protein sequence ID" value="ENSCMIP00000036073.1"/>
    <property type="gene ID" value="ENSCMIG00000015247.1"/>
</dbReference>
<reference evidence="3" key="4">
    <citation type="submission" date="2025-08" db="UniProtKB">
        <authorList>
            <consortium name="Ensembl"/>
        </authorList>
    </citation>
    <scope>IDENTIFICATION</scope>
</reference>
<reference evidence="3" key="5">
    <citation type="submission" date="2025-09" db="UniProtKB">
        <authorList>
            <consortium name="Ensembl"/>
        </authorList>
    </citation>
    <scope>IDENTIFICATION</scope>
</reference>
<dbReference type="GeneTree" id="ENSGT00530000064035"/>
<feature type="compositionally biased region" description="Polar residues" evidence="1">
    <location>
        <begin position="265"/>
        <end position="287"/>
    </location>
</feature>
<feature type="region of interest" description="Disordered" evidence="1">
    <location>
        <begin position="55"/>
        <end position="80"/>
    </location>
</feature>
<dbReference type="GO" id="GO:0019902">
    <property type="term" value="F:phosphatase binding"/>
    <property type="evidence" value="ECO:0007669"/>
    <property type="project" value="InterPro"/>
</dbReference>
<feature type="compositionally biased region" description="Basic and acidic residues" evidence="1">
    <location>
        <begin position="417"/>
        <end position="428"/>
    </location>
</feature>
<dbReference type="InterPro" id="IPR026671">
    <property type="entry name" value="PPP1R18/Tprn"/>
</dbReference>
<feature type="compositionally biased region" description="Polar residues" evidence="1">
    <location>
        <begin position="59"/>
        <end position="68"/>
    </location>
</feature>
<feature type="region of interest" description="Disordered" evidence="1">
    <location>
        <begin position="261"/>
        <end position="298"/>
    </location>
</feature>
<organism evidence="3 4">
    <name type="scientific">Callorhinchus milii</name>
    <name type="common">Ghost shark</name>
    <dbReference type="NCBI Taxonomy" id="7868"/>
    <lineage>
        <taxon>Eukaryota</taxon>
        <taxon>Metazoa</taxon>
        <taxon>Chordata</taxon>
        <taxon>Craniata</taxon>
        <taxon>Vertebrata</taxon>
        <taxon>Chondrichthyes</taxon>
        <taxon>Holocephali</taxon>
        <taxon>Chimaeriformes</taxon>
        <taxon>Callorhinchidae</taxon>
        <taxon>Callorhinchus</taxon>
    </lineage>
</organism>
<feature type="compositionally biased region" description="Low complexity" evidence="1">
    <location>
        <begin position="455"/>
        <end position="464"/>
    </location>
</feature>
<feature type="region of interest" description="Disordered" evidence="1">
    <location>
        <begin position="417"/>
        <end position="469"/>
    </location>
</feature>
<proteinExistence type="predicted"/>